<evidence type="ECO:0000313" key="16">
    <source>
        <dbReference type="Proteomes" id="UP001353858"/>
    </source>
</evidence>
<keyword evidence="9 14" id="KW-0560">Oxidoreductase</keyword>
<keyword evidence="11 14" id="KW-0503">Monooxygenase</keyword>
<dbReference type="GO" id="GO:0004497">
    <property type="term" value="F:monooxygenase activity"/>
    <property type="evidence" value="ECO:0007669"/>
    <property type="project" value="UniProtKB-KW"/>
</dbReference>
<dbReference type="Gene3D" id="1.10.630.10">
    <property type="entry name" value="Cytochrome P450"/>
    <property type="match status" value="1"/>
</dbReference>
<evidence type="ECO:0000256" key="12">
    <source>
        <dbReference type="ARBA" id="ARBA00023136"/>
    </source>
</evidence>
<dbReference type="PROSITE" id="PS00086">
    <property type="entry name" value="CYTOCHROME_P450"/>
    <property type="match status" value="1"/>
</dbReference>
<evidence type="ECO:0000256" key="3">
    <source>
        <dbReference type="ARBA" id="ARBA00004406"/>
    </source>
</evidence>
<evidence type="ECO:0000256" key="1">
    <source>
        <dbReference type="ARBA" id="ARBA00001971"/>
    </source>
</evidence>
<dbReference type="PRINTS" id="PR00463">
    <property type="entry name" value="EP450I"/>
</dbReference>
<evidence type="ECO:0000256" key="14">
    <source>
        <dbReference type="RuleBase" id="RU000461"/>
    </source>
</evidence>
<keyword evidence="6 13" id="KW-0479">Metal-binding</keyword>
<dbReference type="GO" id="GO:0005506">
    <property type="term" value="F:iron ion binding"/>
    <property type="evidence" value="ECO:0007669"/>
    <property type="project" value="InterPro"/>
</dbReference>
<dbReference type="PANTHER" id="PTHR24292:SF100">
    <property type="entry name" value="CYTOCHROME P450 6A16, ISOFORM B-RELATED"/>
    <property type="match status" value="1"/>
</dbReference>
<sequence length="468" mass="54176">MNITSLQRVYNYLKSKSEPYGGYYFLLHPYFIPIDLDLIKQITTRDFEYFYNRYMHTDESDPLSSHLVALKGAKWKHMRTKLSPAFTSAKNKMVIPVVIKCIESLTEILDEITSTQKSIEMKKLNGKLLMNVIAACAFGLEINALKQESEFEQNAIRYFDTTLKVTIQRFLTMFFPDILSLFKIRSIREDVGQFFLRIVQETIKYREENDIIRSDFMHLLIQIRNNVKIDDNQVGGISSNSLEKKTLTISEIASQCLMFFMAGYESSSSTVTFCLYELSLNQELQEKARKEIENAVAKHKELNYDAIEELDFLNKCIKETLRKYPTGTYLSRQCTKDYKIPNTNLTIEKGTAVLIPVFAMHRDPELYPEPDKFDPERFSEENINKRHPSAWIPFGLGPRLCIGDMIQMNEVENPLECDTHTVVRRITSCQQLIGLSSNLQPPSTLLPFETSTFSGSTDFLSYTFYEIE</sequence>
<dbReference type="EMBL" id="JARPUR010000002">
    <property type="protein sequence ID" value="KAK4883493.1"/>
    <property type="molecule type" value="Genomic_DNA"/>
</dbReference>
<dbReference type="FunFam" id="1.10.630.10:FF:000042">
    <property type="entry name" value="Cytochrome P450"/>
    <property type="match status" value="1"/>
</dbReference>
<evidence type="ECO:0000313" key="15">
    <source>
        <dbReference type="EMBL" id="KAK4883493.1"/>
    </source>
</evidence>
<comment type="caution">
    <text evidence="15">The sequence shown here is derived from an EMBL/GenBank/DDBJ whole genome shotgun (WGS) entry which is preliminary data.</text>
</comment>
<dbReference type="InterPro" id="IPR036396">
    <property type="entry name" value="Cyt_P450_sf"/>
</dbReference>
<dbReference type="GO" id="GO:0020037">
    <property type="term" value="F:heme binding"/>
    <property type="evidence" value="ECO:0007669"/>
    <property type="project" value="InterPro"/>
</dbReference>
<evidence type="ECO:0000256" key="10">
    <source>
        <dbReference type="ARBA" id="ARBA00023004"/>
    </source>
</evidence>
<keyword evidence="10 13" id="KW-0408">Iron</keyword>
<reference evidence="16" key="1">
    <citation type="submission" date="2023-01" db="EMBL/GenBank/DDBJ databases">
        <title>Key to firefly adult light organ development and bioluminescence: homeobox transcription factors regulate luciferase expression and transportation to peroxisome.</title>
        <authorList>
            <person name="Fu X."/>
        </authorList>
    </citation>
    <scope>NUCLEOTIDE SEQUENCE [LARGE SCALE GENOMIC DNA]</scope>
</reference>
<dbReference type="CDD" id="cd11056">
    <property type="entry name" value="CYP6-like"/>
    <property type="match status" value="1"/>
</dbReference>
<dbReference type="PRINTS" id="PR00385">
    <property type="entry name" value="P450"/>
</dbReference>
<evidence type="ECO:0000256" key="8">
    <source>
        <dbReference type="ARBA" id="ARBA00022848"/>
    </source>
</evidence>
<evidence type="ECO:0008006" key="17">
    <source>
        <dbReference type="Google" id="ProtNLM"/>
    </source>
</evidence>
<keyword evidence="16" id="KW-1185">Reference proteome</keyword>
<evidence type="ECO:0000256" key="4">
    <source>
        <dbReference type="ARBA" id="ARBA00010617"/>
    </source>
</evidence>
<organism evidence="15 16">
    <name type="scientific">Aquatica leii</name>
    <dbReference type="NCBI Taxonomy" id="1421715"/>
    <lineage>
        <taxon>Eukaryota</taxon>
        <taxon>Metazoa</taxon>
        <taxon>Ecdysozoa</taxon>
        <taxon>Arthropoda</taxon>
        <taxon>Hexapoda</taxon>
        <taxon>Insecta</taxon>
        <taxon>Pterygota</taxon>
        <taxon>Neoptera</taxon>
        <taxon>Endopterygota</taxon>
        <taxon>Coleoptera</taxon>
        <taxon>Polyphaga</taxon>
        <taxon>Elateriformia</taxon>
        <taxon>Elateroidea</taxon>
        <taxon>Lampyridae</taxon>
        <taxon>Luciolinae</taxon>
        <taxon>Aquatica</taxon>
    </lineage>
</organism>
<dbReference type="InterPro" id="IPR017972">
    <property type="entry name" value="Cyt_P450_CS"/>
</dbReference>
<dbReference type="Pfam" id="PF00067">
    <property type="entry name" value="p450"/>
    <property type="match status" value="1"/>
</dbReference>
<comment type="subcellular location">
    <subcellularLocation>
        <location evidence="3">Endoplasmic reticulum membrane</location>
        <topology evidence="3">Peripheral membrane protein</topology>
    </subcellularLocation>
    <subcellularLocation>
        <location evidence="2">Microsome membrane</location>
        <topology evidence="2">Peripheral membrane protein</topology>
    </subcellularLocation>
</comment>
<keyword evidence="5 13" id="KW-0349">Heme</keyword>
<dbReference type="GO" id="GO:0016705">
    <property type="term" value="F:oxidoreductase activity, acting on paired donors, with incorporation or reduction of molecular oxygen"/>
    <property type="evidence" value="ECO:0007669"/>
    <property type="project" value="InterPro"/>
</dbReference>
<dbReference type="InterPro" id="IPR050476">
    <property type="entry name" value="Insect_CytP450_Detox"/>
</dbReference>
<evidence type="ECO:0000256" key="7">
    <source>
        <dbReference type="ARBA" id="ARBA00022824"/>
    </source>
</evidence>
<protein>
    <recommendedName>
        <fullName evidence="17">Cytochrome P450</fullName>
    </recommendedName>
</protein>
<dbReference type="PANTHER" id="PTHR24292">
    <property type="entry name" value="CYTOCHROME P450"/>
    <property type="match status" value="1"/>
</dbReference>
<evidence type="ECO:0000256" key="9">
    <source>
        <dbReference type="ARBA" id="ARBA00023002"/>
    </source>
</evidence>
<dbReference type="Proteomes" id="UP001353858">
    <property type="component" value="Unassembled WGS sequence"/>
</dbReference>
<evidence type="ECO:0000256" key="11">
    <source>
        <dbReference type="ARBA" id="ARBA00023033"/>
    </source>
</evidence>
<accession>A0AAN7PEH4</accession>
<dbReference type="InterPro" id="IPR001128">
    <property type="entry name" value="Cyt_P450"/>
</dbReference>
<gene>
    <name evidence="15" type="ORF">RN001_006812</name>
</gene>
<feature type="binding site" description="axial binding residue" evidence="13">
    <location>
        <position position="401"/>
    </location>
    <ligand>
        <name>heme</name>
        <dbReference type="ChEBI" id="CHEBI:30413"/>
    </ligand>
    <ligandPart>
        <name>Fe</name>
        <dbReference type="ChEBI" id="CHEBI:18248"/>
    </ligandPart>
</feature>
<comment type="similarity">
    <text evidence="4 14">Belongs to the cytochrome P450 family.</text>
</comment>
<dbReference type="SUPFAM" id="SSF48264">
    <property type="entry name" value="Cytochrome P450"/>
    <property type="match status" value="1"/>
</dbReference>
<proteinExistence type="inferred from homology"/>
<evidence type="ECO:0000256" key="13">
    <source>
        <dbReference type="PIRSR" id="PIRSR602401-1"/>
    </source>
</evidence>
<dbReference type="InterPro" id="IPR002401">
    <property type="entry name" value="Cyt_P450_E_grp-I"/>
</dbReference>
<dbReference type="GO" id="GO:0005789">
    <property type="term" value="C:endoplasmic reticulum membrane"/>
    <property type="evidence" value="ECO:0007669"/>
    <property type="project" value="UniProtKB-SubCell"/>
</dbReference>
<comment type="cofactor">
    <cofactor evidence="1 13">
        <name>heme</name>
        <dbReference type="ChEBI" id="CHEBI:30413"/>
    </cofactor>
</comment>
<evidence type="ECO:0000256" key="5">
    <source>
        <dbReference type="ARBA" id="ARBA00022617"/>
    </source>
</evidence>
<name>A0AAN7PEH4_9COLE</name>
<evidence type="ECO:0000256" key="6">
    <source>
        <dbReference type="ARBA" id="ARBA00022723"/>
    </source>
</evidence>
<keyword evidence="12" id="KW-0472">Membrane</keyword>
<keyword evidence="7" id="KW-0256">Endoplasmic reticulum</keyword>
<dbReference type="AlphaFoldDB" id="A0AAN7PEH4"/>
<evidence type="ECO:0000256" key="2">
    <source>
        <dbReference type="ARBA" id="ARBA00004174"/>
    </source>
</evidence>
<keyword evidence="8" id="KW-0492">Microsome</keyword>